<feature type="region of interest" description="Disordered" evidence="1">
    <location>
        <begin position="108"/>
        <end position="127"/>
    </location>
</feature>
<dbReference type="OrthoDB" id="5419608at2759"/>
<accession>A0A9W4U282</accession>
<organism evidence="2 3">
    <name type="scientific">Periconia digitata</name>
    <dbReference type="NCBI Taxonomy" id="1303443"/>
    <lineage>
        <taxon>Eukaryota</taxon>
        <taxon>Fungi</taxon>
        <taxon>Dikarya</taxon>
        <taxon>Ascomycota</taxon>
        <taxon>Pezizomycotina</taxon>
        <taxon>Dothideomycetes</taxon>
        <taxon>Pleosporomycetidae</taxon>
        <taxon>Pleosporales</taxon>
        <taxon>Massarineae</taxon>
        <taxon>Periconiaceae</taxon>
        <taxon>Periconia</taxon>
    </lineage>
</organism>
<gene>
    <name evidence="2" type="ORF">PDIGIT_LOCUS883</name>
</gene>
<feature type="region of interest" description="Disordered" evidence="1">
    <location>
        <begin position="140"/>
        <end position="178"/>
    </location>
</feature>
<dbReference type="AlphaFoldDB" id="A0A9W4U282"/>
<evidence type="ECO:0000256" key="1">
    <source>
        <dbReference type="SAM" id="MobiDB-lite"/>
    </source>
</evidence>
<reference evidence="2" key="1">
    <citation type="submission" date="2023-01" db="EMBL/GenBank/DDBJ databases">
        <authorList>
            <person name="Van Ghelder C."/>
            <person name="Rancurel C."/>
        </authorList>
    </citation>
    <scope>NUCLEOTIDE SEQUENCE</scope>
    <source>
        <strain evidence="2">CNCM I-4278</strain>
    </source>
</reference>
<comment type="caution">
    <text evidence="2">The sequence shown here is derived from an EMBL/GenBank/DDBJ whole genome shotgun (WGS) entry which is preliminary data.</text>
</comment>
<keyword evidence="3" id="KW-1185">Reference proteome</keyword>
<sequence>MRSEDIQLIHQLPLRIRQEYKKRENRSNIAATNQPYRVKESVLDVLAHALPTSAVAAAISNQPAFISEIASAVSAGQTPSWYGALPTDVKVILAELYPVATAAPSSSSAAVSSSSSSASSTPAPSVSVTSSASFVASTGATISSGSNSTSVTSINSPTLSAPSSPPASSNTAPPANQNGAAAGFSTHVLGSSIAGALGVVAMLLL</sequence>
<protein>
    <submittedName>
        <fullName evidence="2">Uncharacterized protein</fullName>
    </submittedName>
</protein>
<dbReference type="EMBL" id="CAOQHR010000001">
    <property type="protein sequence ID" value="CAI6248814.1"/>
    <property type="molecule type" value="Genomic_DNA"/>
</dbReference>
<dbReference type="Proteomes" id="UP001152607">
    <property type="component" value="Unassembled WGS sequence"/>
</dbReference>
<evidence type="ECO:0000313" key="3">
    <source>
        <dbReference type="Proteomes" id="UP001152607"/>
    </source>
</evidence>
<evidence type="ECO:0000313" key="2">
    <source>
        <dbReference type="EMBL" id="CAI6248814.1"/>
    </source>
</evidence>
<name>A0A9W4U282_9PLEO</name>
<proteinExistence type="predicted"/>